<dbReference type="AlphaFoldDB" id="A0A2Z7DEQ4"/>
<dbReference type="Proteomes" id="UP000250235">
    <property type="component" value="Unassembled WGS sequence"/>
</dbReference>
<name>A0A2Z7DEQ4_9LAMI</name>
<protein>
    <submittedName>
        <fullName evidence="1">Uncharacterized protein</fullName>
    </submittedName>
</protein>
<keyword evidence="2" id="KW-1185">Reference proteome</keyword>
<accession>A0A2Z7DEQ4</accession>
<evidence type="ECO:0000313" key="2">
    <source>
        <dbReference type="Proteomes" id="UP000250235"/>
    </source>
</evidence>
<evidence type="ECO:0000313" key="1">
    <source>
        <dbReference type="EMBL" id="KZV55577.1"/>
    </source>
</evidence>
<proteinExistence type="predicted"/>
<reference evidence="1 2" key="1">
    <citation type="journal article" date="2015" name="Proc. Natl. Acad. Sci. U.S.A.">
        <title>The resurrection genome of Boea hygrometrica: A blueprint for survival of dehydration.</title>
        <authorList>
            <person name="Xiao L."/>
            <person name="Yang G."/>
            <person name="Zhang L."/>
            <person name="Yang X."/>
            <person name="Zhao S."/>
            <person name="Ji Z."/>
            <person name="Zhou Q."/>
            <person name="Hu M."/>
            <person name="Wang Y."/>
            <person name="Chen M."/>
            <person name="Xu Y."/>
            <person name="Jin H."/>
            <person name="Xiao X."/>
            <person name="Hu G."/>
            <person name="Bao F."/>
            <person name="Hu Y."/>
            <person name="Wan P."/>
            <person name="Li L."/>
            <person name="Deng X."/>
            <person name="Kuang T."/>
            <person name="Xiang C."/>
            <person name="Zhu J.K."/>
            <person name="Oliver M.J."/>
            <person name="He Y."/>
        </authorList>
    </citation>
    <scope>NUCLEOTIDE SEQUENCE [LARGE SCALE GENOMIC DNA]</scope>
    <source>
        <strain evidence="2">cv. XS01</strain>
    </source>
</reference>
<gene>
    <name evidence="1" type="ORF">F511_12683</name>
</gene>
<sequence length="102" mass="11984">MAGLAMETSKAEPADHNQAKAKLNRYAYVDSFPYVESYMDSNPYVESSVNRYAYVEVQLYLLLVASRTEKSDEVWWRSLQEMKSEVWRSLIRSNYKRSLEKS</sequence>
<organism evidence="1 2">
    <name type="scientific">Dorcoceras hygrometricum</name>
    <dbReference type="NCBI Taxonomy" id="472368"/>
    <lineage>
        <taxon>Eukaryota</taxon>
        <taxon>Viridiplantae</taxon>
        <taxon>Streptophyta</taxon>
        <taxon>Embryophyta</taxon>
        <taxon>Tracheophyta</taxon>
        <taxon>Spermatophyta</taxon>
        <taxon>Magnoliopsida</taxon>
        <taxon>eudicotyledons</taxon>
        <taxon>Gunneridae</taxon>
        <taxon>Pentapetalae</taxon>
        <taxon>asterids</taxon>
        <taxon>lamiids</taxon>
        <taxon>Lamiales</taxon>
        <taxon>Gesneriaceae</taxon>
        <taxon>Didymocarpoideae</taxon>
        <taxon>Trichosporeae</taxon>
        <taxon>Loxocarpinae</taxon>
        <taxon>Dorcoceras</taxon>
    </lineage>
</organism>
<dbReference type="EMBL" id="KQ988495">
    <property type="protein sequence ID" value="KZV55577.1"/>
    <property type="molecule type" value="Genomic_DNA"/>
</dbReference>